<gene>
    <name evidence="8" type="ORF">HYC85_028190</name>
</gene>
<accession>A0A7J7FUQ5</accession>
<dbReference type="InterPro" id="IPR024687">
    <property type="entry name" value="MMS19_C"/>
</dbReference>
<reference evidence="9" key="1">
    <citation type="journal article" date="2020" name="Nat. Commun.">
        <title>Genome assembly of wild tea tree DASZ reveals pedigree and selection history of tea varieties.</title>
        <authorList>
            <person name="Zhang W."/>
            <person name="Zhang Y."/>
            <person name="Qiu H."/>
            <person name="Guo Y."/>
            <person name="Wan H."/>
            <person name="Zhang X."/>
            <person name="Scossa F."/>
            <person name="Alseekh S."/>
            <person name="Zhang Q."/>
            <person name="Wang P."/>
            <person name="Xu L."/>
            <person name="Schmidt M.H."/>
            <person name="Jia X."/>
            <person name="Li D."/>
            <person name="Zhu A."/>
            <person name="Guo F."/>
            <person name="Chen W."/>
            <person name="Ni D."/>
            <person name="Usadel B."/>
            <person name="Fernie A.R."/>
            <person name="Wen W."/>
        </authorList>
    </citation>
    <scope>NUCLEOTIDE SEQUENCE [LARGE SCALE GENOMIC DNA]</scope>
    <source>
        <strain evidence="9">cv. G240</strain>
    </source>
</reference>
<organism evidence="8 9">
    <name type="scientific">Camellia sinensis</name>
    <name type="common">Tea plant</name>
    <name type="synonym">Thea sinensis</name>
    <dbReference type="NCBI Taxonomy" id="4442"/>
    <lineage>
        <taxon>Eukaryota</taxon>
        <taxon>Viridiplantae</taxon>
        <taxon>Streptophyta</taxon>
        <taxon>Embryophyta</taxon>
        <taxon>Tracheophyta</taxon>
        <taxon>Spermatophyta</taxon>
        <taxon>Magnoliopsida</taxon>
        <taxon>eudicotyledons</taxon>
        <taxon>Gunneridae</taxon>
        <taxon>Pentapetalae</taxon>
        <taxon>asterids</taxon>
        <taxon>Ericales</taxon>
        <taxon>Theaceae</taxon>
        <taxon>Camellia</taxon>
    </lineage>
</organism>
<feature type="domain" description="MMS19 N-terminal" evidence="7">
    <location>
        <begin position="224"/>
        <end position="418"/>
    </location>
</feature>
<evidence type="ECO:0000256" key="1">
    <source>
        <dbReference type="ARBA" id="ARBA00004123"/>
    </source>
</evidence>
<evidence type="ECO:0000259" key="7">
    <source>
        <dbReference type="Pfam" id="PF14500"/>
    </source>
</evidence>
<dbReference type="SUPFAM" id="SSF48371">
    <property type="entry name" value="ARM repeat"/>
    <property type="match status" value="1"/>
</dbReference>
<dbReference type="GO" id="GO:0016226">
    <property type="term" value="P:iron-sulfur cluster assembly"/>
    <property type="evidence" value="ECO:0007669"/>
    <property type="project" value="UniProtKB-UniRule"/>
</dbReference>
<keyword evidence="9" id="KW-1185">Reference proteome</keyword>
<dbReference type="PANTHER" id="PTHR12891">
    <property type="entry name" value="DNA REPAIR/TRANSCRIPTION PROTEIN MET18/MMS19"/>
    <property type="match status" value="1"/>
</dbReference>
<comment type="subcellular location">
    <subcellularLocation>
        <location evidence="1 5">Nucleus</location>
    </subcellularLocation>
</comment>
<dbReference type="Proteomes" id="UP000593564">
    <property type="component" value="Unassembled WGS sequence"/>
</dbReference>
<dbReference type="Gene3D" id="1.25.10.10">
    <property type="entry name" value="Leucine-rich Repeat Variant"/>
    <property type="match status" value="1"/>
</dbReference>
<dbReference type="Pfam" id="PF12460">
    <property type="entry name" value="MMS19_C"/>
    <property type="match status" value="1"/>
</dbReference>
<evidence type="ECO:0000313" key="9">
    <source>
        <dbReference type="Proteomes" id="UP000593564"/>
    </source>
</evidence>
<dbReference type="InterPro" id="IPR029240">
    <property type="entry name" value="MMS19_N"/>
</dbReference>
<sequence length="1540" mass="171382">MADSTHLVKHIESYVDSSSSPSQQSASLDAITALLKNDMLTIEALVREMEMYLTITDSIIRARGILLLAELLGRLASKPVDDASIRSLIGFFTERLLFTGSAWMMLSRPFMEFCLWGWDNLPRIVLMYYVVLDIRFSTLPVVELPRHQANAIAWAPHSSYPICPAGDDSQALIWDLSSIGQPIEGGLGPILAYTAGADIAPLQWSSSQPAWADWKALRGAIVVMLASVTVDEARAVVQSYLQNLQVQSLGQHDRKICFELLECILDCYPDAVVALGDNLVYGICEAIDGEKDPECLMITFHIVEVLARLFPDPLGPLASFAADLFEILGCYFPIHFTHPKGEEVDVKKDELSRALMLAFASTALFEPFAIPLLLEKLSSSLAVESLRYLSYCSVMYGADRMAKHAETLWSSLKDTIYNSSQPISSLETEPLDGMGFQENQITTEALLLMQKVILQNDGLFISLIVDDEEIKSTINSITSFKNYADIPMQNKKKLYAVGQILSVSAKASIASCNRVFESFFLCLMDALGLSGSSGDSHPEEDYEFSGRLKYGALYLCIELLAACRYLVLGCEESSVTVSAHEKWCCMLQSFCYSLTETLCCTLVTSTDKDIQNAYIHSGVRGLQILATFPGSFLPISKSIFENILMRLMSIISLNFDKAFLWKLSLKALVEIGSYVDNRHEADKAPSFKGIVVEKIVSLMSPDDSTMPLSLKLEAISEIGTTGLNFMLTIVQGLEKTVFAKLSESFVHGNVESAESTVQLLECFSNKLLPWFDKIGGFEEVPFHFAINIWDQIEKSTDFSIGLQEKELVGATMTAVKLAVANCSEESQSIIVQKAFNVLLSSTFSSKEIISGTTSTKLEAAQLNHGLNSFPCRDQWRVSLFASVIIALRPQTHIPNVKAIVHIFLTTLLSGHVPAAQALGSIVNKLPLKINTMETSDGCSLEEVLDIIFSTSVWTSDGNGLLRRVCGTGDGSDISLSGLRLSNVNNSLLHIHAIVGLAWMGKGLLMRGHEKVRDITMTILSCLLSDSDVGALSLKQGPSKDGTEQDVLAVMKSAADAFHILMSDSEACLNRRFHTIIRPLYKQRYFSTMMPIVLSSVAKSDSPITRSMLYRAFAHIISDAPLSAMLSEAKKLLPILLDCLSMLSEEISDGDIIYSILLVLSGILTDKNGQEAVVENAHIIISRLLGLISYPHMMLVRETAIQCLVAMSALPHARIYPMRTQVLRTISNALGDPKRAVRQEAVRCRQAWAHVQRNISAHACNRLIIIFKSVFLVFFCEAKVWSLFINQVQLIVVRNNFIMVMKYVFAFCGRAWLHHYEGSKVGYTVYTQIGMAKISWASALEKNFFIKKKKKKNTKQSKAKQSRIYCKKTRKRVTKSRVHHKQNPAHQNPHHTIDSFNSITATVDLFLTVTLEGTGKCSTSSLDFPSLALFFLKMSFVGRGCIVIRITYEESVKDRTAISISNNIKILKQHHMKTSSISKTNKRQISPDRKMAKDIMIKKNLKTSKLERRNMKLNTIDTEREREREREGVIQYQNGKQLKRN</sequence>
<keyword evidence="5" id="KW-0227">DNA damage</keyword>
<dbReference type="GO" id="GO:0051604">
    <property type="term" value="P:protein maturation"/>
    <property type="evidence" value="ECO:0007669"/>
    <property type="project" value="UniProtKB-UniRule"/>
</dbReference>
<evidence type="ECO:0000313" key="8">
    <source>
        <dbReference type="EMBL" id="KAF5932019.1"/>
    </source>
</evidence>
<proteinExistence type="inferred from homology"/>
<comment type="similarity">
    <text evidence="2 5">Belongs to the MET18/MMS19 family.</text>
</comment>
<dbReference type="GO" id="GO:0097361">
    <property type="term" value="C:cytosolic [4Fe-4S] assembly targeting complex"/>
    <property type="evidence" value="ECO:0007669"/>
    <property type="project" value="UniProtKB-UniRule"/>
</dbReference>
<keyword evidence="4 5" id="KW-0539">Nucleus</keyword>
<dbReference type="EMBL" id="JACBKZ010000014">
    <property type="protein sequence ID" value="KAF5932019.1"/>
    <property type="molecule type" value="Genomic_DNA"/>
</dbReference>
<keyword evidence="3" id="KW-0677">Repeat</keyword>
<dbReference type="InterPro" id="IPR039920">
    <property type="entry name" value="MMS19"/>
</dbReference>
<dbReference type="InterPro" id="IPR011989">
    <property type="entry name" value="ARM-like"/>
</dbReference>
<evidence type="ECO:0000256" key="4">
    <source>
        <dbReference type="ARBA" id="ARBA00023242"/>
    </source>
</evidence>
<dbReference type="GO" id="GO:0006281">
    <property type="term" value="P:DNA repair"/>
    <property type="evidence" value="ECO:0007669"/>
    <property type="project" value="UniProtKB-UniRule"/>
</dbReference>
<evidence type="ECO:0000256" key="3">
    <source>
        <dbReference type="ARBA" id="ARBA00022737"/>
    </source>
</evidence>
<evidence type="ECO:0000256" key="5">
    <source>
        <dbReference type="RuleBase" id="RU367072"/>
    </source>
</evidence>
<dbReference type="Pfam" id="PF14500">
    <property type="entry name" value="MMS19_N"/>
    <property type="match status" value="2"/>
</dbReference>
<dbReference type="PANTHER" id="PTHR12891:SF0">
    <property type="entry name" value="MMS19 NUCLEOTIDE EXCISION REPAIR PROTEIN HOMOLOG"/>
    <property type="match status" value="1"/>
</dbReference>
<feature type="domain" description="MMS19 N-terminal" evidence="7">
    <location>
        <begin position="46"/>
        <end position="96"/>
    </location>
</feature>
<comment type="caution">
    <text evidence="8">The sequence shown here is derived from an EMBL/GenBank/DDBJ whole genome shotgun (WGS) entry which is preliminary data.</text>
</comment>
<comment type="function">
    <text evidence="5">Key component of the cytosolic iron-sulfur protein assembly (CIA) complex, a multiprotein complex that mediates the incorporation of iron-sulfur cluster into apoproteins specifically involved in DNA metabolism and genomic integrity. In the CIA complex, MMS19 acts as an adapter between early-acting CIA components and a subset of cellular target iron-sulfur proteins.</text>
</comment>
<protein>
    <recommendedName>
        <fullName evidence="5">MMS19 nucleotide excision repair protein</fullName>
    </recommendedName>
</protein>
<evidence type="ECO:0000256" key="2">
    <source>
        <dbReference type="ARBA" id="ARBA00009340"/>
    </source>
</evidence>
<dbReference type="GO" id="GO:0005634">
    <property type="term" value="C:nucleus"/>
    <property type="evidence" value="ECO:0007669"/>
    <property type="project" value="UniProtKB-SubCell"/>
</dbReference>
<evidence type="ECO:0000259" key="6">
    <source>
        <dbReference type="Pfam" id="PF12460"/>
    </source>
</evidence>
<feature type="domain" description="MMS19 C-terminal" evidence="6">
    <location>
        <begin position="801"/>
        <end position="1206"/>
    </location>
</feature>
<dbReference type="InterPro" id="IPR016024">
    <property type="entry name" value="ARM-type_fold"/>
</dbReference>
<keyword evidence="5" id="KW-0234">DNA repair</keyword>
<name>A0A7J7FUQ5_CAMSI</name>
<reference evidence="8 9" key="2">
    <citation type="submission" date="2020-07" db="EMBL/GenBank/DDBJ databases">
        <title>Genome assembly of wild tea tree DASZ reveals pedigree and selection history of tea varieties.</title>
        <authorList>
            <person name="Zhang W."/>
        </authorList>
    </citation>
    <scope>NUCLEOTIDE SEQUENCE [LARGE SCALE GENOMIC DNA]</scope>
    <source>
        <strain evidence="9">cv. G240</strain>
        <tissue evidence="8">Leaf</tissue>
    </source>
</reference>